<keyword evidence="2" id="KW-1185">Reference proteome</keyword>
<comment type="caution">
    <text evidence="1">The sequence shown here is derived from an EMBL/GenBank/DDBJ whole genome shotgun (WGS) entry which is preliminary data.</text>
</comment>
<reference evidence="1" key="2">
    <citation type="submission" date="2020-09" db="EMBL/GenBank/DDBJ databases">
        <authorList>
            <person name="Sun Q."/>
            <person name="Ohkuma M."/>
        </authorList>
    </citation>
    <scope>NUCLEOTIDE SEQUENCE</scope>
    <source>
        <strain evidence="1">JCM 3276</strain>
    </source>
</reference>
<dbReference type="Proteomes" id="UP000660680">
    <property type="component" value="Unassembled WGS sequence"/>
</dbReference>
<dbReference type="RefSeq" id="WP_189211278.1">
    <property type="nucleotide sequence ID" value="NZ_BMRB01000002.1"/>
</dbReference>
<evidence type="ECO:0000313" key="1">
    <source>
        <dbReference type="EMBL" id="GGS35943.1"/>
    </source>
</evidence>
<organism evidence="1 2">
    <name type="scientific">Actinokineospora fastidiosa</name>
    <dbReference type="NCBI Taxonomy" id="1816"/>
    <lineage>
        <taxon>Bacteria</taxon>
        <taxon>Bacillati</taxon>
        <taxon>Actinomycetota</taxon>
        <taxon>Actinomycetes</taxon>
        <taxon>Pseudonocardiales</taxon>
        <taxon>Pseudonocardiaceae</taxon>
        <taxon>Actinokineospora</taxon>
    </lineage>
</organism>
<evidence type="ECO:0000313" key="2">
    <source>
        <dbReference type="Proteomes" id="UP000660680"/>
    </source>
</evidence>
<dbReference type="AlphaFoldDB" id="A0A918GH59"/>
<reference evidence="1" key="1">
    <citation type="journal article" date="2014" name="Int. J. Syst. Evol. Microbiol.">
        <title>Complete genome sequence of Corynebacterium casei LMG S-19264T (=DSM 44701T), isolated from a smear-ripened cheese.</title>
        <authorList>
            <consortium name="US DOE Joint Genome Institute (JGI-PGF)"/>
            <person name="Walter F."/>
            <person name="Albersmeier A."/>
            <person name="Kalinowski J."/>
            <person name="Ruckert C."/>
        </authorList>
    </citation>
    <scope>NUCLEOTIDE SEQUENCE</scope>
    <source>
        <strain evidence="1">JCM 3276</strain>
    </source>
</reference>
<protein>
    <submittedName>
        <fullName evidence="1">Uncharacterized protein</fullName>
    </submittedName>
</protein>
<sequence>MRRDIRSVSDEAWPDPAVPYDYPARTAGNEARWREAIAAALEDKTLELVATGGDTYDLTGRCPRCGHEICQSVEFDVIASMLPLESRFGMFGVRCNCVAAHAGRDGDHQGCGWGGSIPVPLYIR</sequence>
<dbReference type="EMBL" id="BMRB01000002">
    <property type="protein sequence ID" value="GGS35943.1"/>
    <property type="molecule type" value="Genomic_DNA"/>
</dbReference>
<proteinExistence type="predicted"/>
<name>A0A918GH59_9PSEU</name>
<gene>
    <name evidence="1" type="ORF">GCM10010171_33210</name>
</gene>
<accession>A0A918GH59</accession>